<name>E4YFS2_OIKDI</name>
<feature type="region of interest" description="Disordered" evidence="3">
    <location>
        <begin position="510"/>
        <end position="530"/>
    </location>
</feature>
<keyword evidence="1" id="KW-0677">Repeat</keyword>
<evidence type="ECO:0000256" key="3">
    <source>
        <dbReference type="SAM" id="MobiDB-lite"/>
    </source>
</evidence>
<keyword evidence="4" id="KW-1133">Transmembrane helix</keyword>
<sequence length="589" mass="66528">MSSLNLREYEKDEDMIWSRWSSWNSCSHVCGDGVRHRNRGCNSINGNIQCITRDSQTEPCFIKPCAEDSFDFWAEWSSCSISCGGEGKRSRTRFCATEDFRHNLQFSGLKFCADNPGTQWEPCFTPQCLNVLDSISHEPYRTRDPSRKIVHLTTSTSTTSTTTTTTTFTTTTRTTKAFLNNYESTLPPIEIGSSSLRIFILFFIVPLLLLLFIIGLLSAICGTNAQRMKWHKRKRDFCRIVTCKCCEHRPYLFSPSNSGSHPRIEEVFIFPDHVDKEQTSLLQKLNMKRPTMESLNLPKFPTTREGINLVRLINYSMSTAFYPEQNPFQESAIILTEEPDLTVPEIAGNQTSTPPIVKKDDCNHEALVDSPTSSKSVQLERVNPHPENIEMKKESFEDIGAAEIIKDSLSFDDDDENSEIARIMNRPASNQMNADQRSSVATGLSSRRTSFLSKEIEALSNFSKLGVPMKLKNSFKKLGGLFRNKKKKEIVIDEGELIAAVEKHDASDVESGLAYQTPPEGVHPDEVLAPGVPDEFLDDFAVKHNIEGEEEDEEFQIPDERERVLDEILSKSHAASEASESQTTKKMNQ</sequence>
<keyword evidence="4" id="KW-0472">Membrane</keyword>
<proteinExistence type="predicted"/>
<dbReference type="PANTHER" id="PTHR22906:SF21">
    <property type="entry name" value="SEMA DOMAIN-CONTAINING PROTEIN"/>
    <property type="match status" value="1"/>
</dbReference>
<protein>
    <submittedName>
        <fullName evidence="5">Uncharacterized protein</fullName>
    </submittedName>
</protein>
<keyword evidence="4" id="KW-0812">Transmembrane</keyword>
<reference evidence="5" key="1">
    <citation type="journal article" date="2010" name="Science">
        <title>Plasticity of animal genome architecture unmasked by rapid evolution of a pelagic tunicate.</title>
        <authorList>
            <person name="Denoeud F."/>
            <person name="Henriet S."/>
            <person name="Mungpakdee S."/>
            <person name="Aury J.M."/>
            <person name="Da Silva C."/>
            <person name="Brinkmann H."/>
            <person name="Mikhaleva J."/>
            <person name="Olsen L.C."/>
            <person name="Jubin C."/>
            <person name="Canestro C."/>
            <person name="Bouquet J.M."/>
            <person name="Danks G."/>
            <person name="Poulain J."/>
            <person name="Campsteijn C."/>
            <person name="Adamski M."/>
            <person name="Cross I."/>
            <person name="Yadetie F."/>
            <person name="Muffato M."/>
            <person name="Louis A."/>
            <person name="Butcher S."/>
            <person name="Tsagkogeorga G."/>
            <person name="Konrad A."/>
            <person name="Singh S."/>
            <person name="Jensen M.F."/>
            <person name="Cong E.H."/>
            <person name="Eikeseth-Otteraa H."/>
            <person name="Noel B."/>
            <person name="Anthouard V."/>
            <person name="Porcel B.M."/>
            <person name="Kachouri-Lafond R."/>
            <person name="Nishino A."/>
            <person name="Ugolini M."/>
            <person name="Chourrout P."/>
            <person name="Nishida H."/>
            <person name="Aasland R."/>
            <person name="Huzurbazar S."/>
            <person name="Westhof E."/>
            <person name="Delsuc F."/>
            <person name="Lehrach H."/>
            <person name="Reinhardt R."/>
            <person name="Weissenbach J."/>
            <person name="Roy S.W."/>
            <person name="Artiguenave F."/>
            <person name="Postlethwait J.H."/>
            <person name="Manak J.R."/>
            <person name="Thompson E.M."/>
            <person name="Jaillon O."/>
            <person name="Du Pasquier L."/>
            <person name="Boudinot P."/>
            <person name="Liberles D.A."/>
            <person name="Volff J.N."/>
            <person name="Philippe H."/>
            <person name="Lenhard B."/>
            <person name="Roest Crollius H."/>
            <person name="Wincker P."/>
            <person name="Chourrout D."/>
        </authorList>
    </citation>
    <scope>NUCLEOTIDE SEQUENCE [LARGE SCALE GENOMIC DNA]</scope>
</reference>
<dbReference type="Proteomes" id="UP000011014">
    <property type="component" value="Unassembled WGS sequence"/>
</dbReference>
<feature type="transmembrane region" description="Helical" evidence="4">
    <location>
        <begin position="198"/>
        <end position="225"/>
    </location>
</feature>
<dbReference type="InterPro" id="IPR036383">
    <property type="entry name" value="TSP1_rpt_sf"/>
</dbReference>
<gene>
    <name evidence="5" type="ORF">GSOID_T00024365001</name>
</gene>
<dbReference type="Pfam" id="PF00090">
    <property type="entry name" value="TSP_1"/>
    <property type="match status" value="2"/>
</dbReference>
<dbReference type="AlphaFoldDB" id="E4YFS2"/>
<evidence type="ECO:0000256" key="2">
    <source>
        <dbReference type="ARBA" id="ARBA00023157"/>
    </source>
</evidence>
<dbReference type="Gene3D" id="2.20.100.10">
    <property type="entry name" value="Thrombospondin type-1 (TSP1) repeat"/>
    <property type="match status" value="2"/>
</dbReference>
<dbReference type="SMART" id="SM00209">
    <property type="entry name" value="TSP1"/>
    <property type="match status" value="2"/>
</dbReference>
<evidence type="ECO:0000256" key="1">
    <source>
        <dbReference type="ARBA" id="ARBA00022737"/>
    </source>
</evidence>
<dbReference type="PROSITE" id="PS50092">
    <property type="entry name" value="TSP1"/>
    <property type="match status" value="2"/>
</dbReference>
<dbReference type="InterPro" id="IPR000884">
    <property type="entry name" value="TSP1_rpt"/>
</dbReference>
<dbReference type="SUPFAM" id="SSF82895">
    <property type="entry name" value="TSP-1 type 1 repeat"/>
    <property type="match status" value="2"/>
</dbReference>
<evidence type="ECO:0000256" key="4">
    <source>
        <dbReference type="SAM" id="Phobius"/>
    </source>
</evidence>
<keyword evidence="2" id="KW-1015">Disulfide bond</keyword>
<dbReference type="PANTHER" id="PTHR22906">
    <property type="entry name" value="PROPERDIN"/>
    <property type="match status" value="1"/>
</dbReference>
<evidence type="ECO:0000313" key="5">
    <source>
        <dbReference type="EMBL" id="CBY34346.1"/>
    </source>
</evidence>
<dbReference type="InterPro" id="IPR052065">
    <property type="entry name" value="Compl_asym_regulator"/>
</dbReference>
<accession>E4YFS2</accession>
<dbReference type="EMBL" id="FN654499">
    <property type="protein sequence ID" value="CBY34346.1"/>
    <property type="molecule type" value="Genomic_DNA"/>
</dbReference>
<organism evidence="5">
    <name type="scientific">Oikopleura dioica</name>
    <name type="common">Tunicate</name>
    <dbReference type="NCBI Taxonomy" id="34765"/>
    <lineage>
        <taxon>Eukaryota</taxon>
        <taxon>Metazoa</taxon>
        <taxon>Chordata</taxon>
        <taxon>Tunicata</taxon>
        <taxon>Appendicularia</taxon>
        <taxon>Copelata</taxon>
        <taxon>Oikopleuridae</taxon>
        <taxon>Oikopleura</taxon>
    </lineage>
</organism>